<evidence type="ECO:0000313" key="2">
    <source>
        <dbReference type="EMBL" id="KPA73585.1"/>
    </source>
</evidence>
<dbReference type="OrthoDB" id="265203at2759"/>
<gene>
    <name evidence="2" type="ORF">ABB37_09717</name>
</gene>
<dbReference type="OMA" id="KPQQETF"/>
<keyword evidence="3" id="KW-1185">Reference proteome</keyword>
<feature type="compositionally biased region" description="Polar residues" evidence="1">
    <location>
        <begin position="123"/>
        <end position="133"/>
    </location>
</feature>
<name>A0A0M9FPS0_LEPPY</name>
<dbReference type="VEuPathDB" id="TriTrypDB:LpyrH10_34_0200"/>
<sequence>MAASSTTAHTGASLEKELGQLLVALRSNNNDEWSGKPHQEMFRVYEPLTSASPAQQTLLCSIASANRSDPMEDGQQRARAAPTDGSGSNDVGARSSLDALMREYLTALGGLRAAEAPTASPDKINSTREPQPTHTDEYSRAQPPAHAPAEEADMHSLLAALDRLPPL</sequence>
<dbReference type="EMBL" id="LGTL01000034">
    <property type="protein sequence ID" value="KPA73585.1"/>
    <property type="molecule type" value="Genomic_DNA"/>
</dbReference>
<evidence type="ECO:0000256" key="1">
    <source>
        <dbReference type="SAM" id="MobiDB-lite"/>
    </source>
</evidence>
<feature type="region of interest" description="Disordered" evidence="1">
    <location>
        <begin position="112"/>
        <end position="167"/>
    </location>
</feature>
<feature type="region of interest" description="Disordered" evidence="1">
    <location>
        <begin position="59"/>
        <end position="93"/>
    </location>
</feature>
<reference evidence="2 3" key="1">
    <citation type="submission" date="2015-07" db="EMBL/GenBank/DDBJ databases">
        <title>High-quality genome of monoxenous trypanosomatid Leptomonas pyrrhocoris.</title>
        <authorList>
            <person name="Flegontov P."/>
            <person name="Butenko A."/>
            <person name="Firsov S."/>
            <person name="Vlcek C."/>
            <person name="Logacheva M.D."/>
            <person name="Field M."/>
            <person name="Filatov D."/>
            <person name="Flegontova O."/>
            <person name="Gerasimov E."/>
            <person name="Jackson A.P."/>
            <person name="Kelly S."/>
            <person name="Opperdoes F."/>
            <person name="O'Reilly A."/>
            <person name="Votypka J."/>
            <person name="Yurchenko V."/>
            <person name="Lukes J."/>
        </authorList>
    </citation>
    <scope>NUCLEOTIDE SEQUENCE [LARGE SCALE GENOMIC DNA]</scope>
    <source>
        <strain evidence="2">H10</strain>
    </source>
</reference>
<organism evidence="2 3">
    <name type="scientific">Leptomonas pyrrhocoris</name>
    <name type="common">Firebug parasite</name>
    <dbReference type="NCBI Taxonomy" id="157538"/>
    <lineage>
        <taxon>Eukaryota</taxon>
        <taxon>Discoba</taxon>
        <taxon>Euglenozoa</taxon>
        <taxon>Kinetoplastea</taxon>
        <taxon>Metakinetoplastina</taxon>
        <taxon>Trypanosomatida</taxon>
        <taxon>Trypanosomatidae</taxon>
        <taxon>Leishmaniinae</taxon>
        <taxon>Leptomonas</taxon>
    </lineage>
</organism>
<comment type="caution">
    <text evidence="2">The sequence shown here is derived from an EMBL/GenBank/DDBJ whole genome shotgun (WGS) entry which is preliminary data.</text>
</comment>
<proteinExistence type="predicted"/>
<protein>
    <submittedName>
        <fullName evidence="2">Uncharacterized protein</fullName>
    </submittedName>
</protein>
<accession>A0A0M9FPS0</accession>
<evidence type="ECO:0000313" key="3">
    <source>
        <dbReference type="Proteomes" id="UP000037923"/>
    </source>
</evidence>
<dbReference type="AlphaFoldDB" id="A0A0M9FPS0"/>
<dbReference type="Proteomes" id="UP000037923">
    <property type="component" value="Unassembled WGS sequence"/>
</dbReference>
<dbReference type="RefSeq" id="XP_015652024.1">
    <property type="nucleotide sequence ID" value="XM_015809349.1"/>
</dbReference>
<dbReference type="GeneID" id="26910000"/>